<dbReference type="EMBL" id="FR845719">
    <property type="protein sequence ID" value="CCA53877.1"/>
    <property type="molecule type" value="Genomic_DNA"/>
</dbReference>
<feature type="transmembrane region" description="Helical" evidence="1">
    <location>
        <begin position="20"/>
        <end position="39"/>
    </location>
</feature>
<organism evidence="2 3">
    <name type="scientific">Streptomyces venezuelae (strain ATCC 10712 / CBS 650.69 / DSM 40230 / JCM 4526 / NBRC 13096 / PD 04745)</name>
    <dbReference type="NCBI Taxonomy" id="953739"/>
    <lineage>
        <taxon>Bacteria</taxon>
        <taxon>Bacillati</taxon>
        <taxon>Actinomycetota</taxon>
        <taxon>Actinomycetes</taxon>
        <taxon>Kitasatosporales</taxon>
        <taxon>Streptomycetaceae</taxon>
        <taxon>Streptomyces</taxon>
    </lineage>
</organism>
<evidence type="ECO:0000313" key="3">
    <source>
        <dbReference type="Proteomes" id="UP000006854"/>
    </source>
</evidence>
<evidence type="ECO:0000256" key="1">
    <source>
        <dbReference type="SAM" id="Phobius"/>
    </source>
</evidence>
<accession>F2R8F9</accession>
<proteinExistence type="predicted"/>
<keyword evidence="3" id="KW-1185">Reference proteome</keyword>
<gene>
    <name evidence="2" type="ordered locus">SVEN_0590</name>
</gene>
<dbReference type="KEGG" id="sve:SVEN_0590"/>
<keyword evidence="1" id="KW-1133">Transmembrane helix</keyword>
<dbReference type="HOGENOM" id="CLU_173182_1_0_11"/>
<keyword evidence="1" id="KW-0472">Membrane</keyword>
<dbReference type="Proteomes" id="UP000006854">
    <property type="component" value="Chromosome"/>
</dbReference>
<feature type="transmembrane region" description="Helical" evidence="1">
    <location>
        <begin position="51"/>
        <end position="70"/>
    </location>
</feature>
<name>F2R8F9_STRVP</name>
<dbReference type="PATRIC" id="fig|953739.5.peg.772"/>
<sequence length="94" mass="10263">MFLEAPGTRTLSNPYGREPIMGLGIFIIMIAVGAILTFASDWELEAVNLDVVGLILMGVGIFGTAVYTSVLRRRRMVVPPVAPTVTDDDRRDLL</sequence>
<keyword evidence="1" id="KW-0812">Transmembrane</keyword>
<reference evidence="2 3" key="1">
    <citation type="journal article" date="2011" name="BMC Genomics">
        <title>Genome-wide analysis of the role of GlnR in Streptomyces venezuelae provides new insights into global nitrogen regulation in actinomycetes.</title>
        <authorList>
            <person name="Pullan S.T."/>
            <person name="Bibb M.J."/>
            <person name="Merrick M."/>
        </authorList>
    </citation>
    <scope>NUCLEOTIDE SEQUENCE [LARGE SCALE GENOMIC DNA]</scope>
    <source>
        <strain evidence="2">ATCC 10712</strain>
    </source>
</reference>
<dbReference type="AlphaFoldDB" id="F2R8F9"/>
<evidence type="ECO:0000313" key="2">
    <source>
        <dbReference type="EMBL" id="CCA53877.1"/>
    </source>
</evidence>
<evidence type="ECO:0008006" key="4">
    <source>
        <dbReference type="Google" id="ProtNLM"/>
    </source>
</evidence>
<dbReference type="STRING" id="953739.SVEN_0590"/>
<dbReference type="eggNOG" id="ENOG502ZDJ5">
    <property type="taxonomic scope" value="Bacteria"/>
</dbReference>
<protein>
    <recommendedName>
        <fullName evidence="4">Integral membrane protein</fullName>
    </recommendedName>
</protein>